<keyword evidence="10" id="KW-1185">Reference proteome</keyword>
<proteinExistence type="inferred from homology"/>
<evidence type="ECO:0000256" key="8">
    <source>
        <dbReference type="SAM" id="Phobius"/>
    </source>
</evidence>
<organism evidence="9 10">
    <name type="scientific">Pedobacter kyonggii</name>
    <dbReference type="NCBI Taxonomy" id="1926871"/>
    <lineage>
        <taxon>Bacteria</taxon>
        <taxon>Pseudomonadati</taxon>
        <taxon>Bacteroidota</taxon>
        <taxon>Sphingobacteriia</taxon>
        <taxon>Sphingobacteriales</taxon>
        <taxon>Sphingobacteriaceae</taxon>
        <taxon>Pedobacter</taxon>
    </lineage>
</organism>
<dbReference type="InterPro" id="IPR000425">
    <property type="entry name" value="MIP"/>
</dbReference>
<keyword evidence="3 7" id="KW-0813">Transport</keyword>
<dbReference type="Pfam" id="PF00230">
    <property type="entry name" value="MIP"/>
    <property type="match status" value="1"/>
</dbReference>
<dbReference type="NCBIfam" id="TIGR00861">
    <property type="entry name" value="MIP"/>
    <property type="match status" value="1"/>
</dbReference>
<dbReference type="PRINTS" id="PR00783">
    <property type="entry name" value="MINTRINSICP"/>
</dbReference>
<name>A0A4Q9HDD1_9SPHI</name>
<reference evidence="9 10" key="1">
    <citation type="submission" date="2019-02" db="EMBL/GenBank/DDBJ databases">
        <title>Pedobacter kyonggii whole genome sequence analysis.</title>
        <authorList>
            <person name="Dahal R.H."/>
        </authorList>
    </citation>
    <scope>NUCLEOTIDE SEQUENCE [LARGE SCALE GENOMIC DNA]</scope>
    <source>
        <strain evidence="9 10">K-4-11-1</strain>
    </source>
</reference>
<feature type="transmembrane region" description="Helical" evidence="8">
    <location>
        <begin position="134"/>
        <end position="152"/>
    </location>
</feature>
<dbReference type="GO" id="GO:0005886">
    <property type="term" value="C:plasma membrane"/>
    <property type="evidence" value="ECO:0007669"/>
    <property type="project" value="TreeGrafter"/>
</dbReference>
<dbReference type="EMBL" id="SIXF01000007">
    <property type="protein sequence ID" value="TBO42566.1"/>
    <property type="molecule type" value="Genomic_DNA"/>
</dbReference>
<comment type="similarity">
    <text evidence="2 7">Belongs to the MIP/aquaporin (TC 1.A.8) family.</text>
</comment>
<keyword evidence="4 7" id="KW-0812">Transmembrane</keyword>
<dbReference type="GO" id="GO:0015254">
    <property type="term" value="F:glycerol channel activity"/>
    <property type="evidence" value="ECO:0007669"/>
    <property type="project" value="TreeGrafter"/>
</dbReference>
<gene>
    <name evidence="9" type="ORF">EYS08_09390</name>
</gene>
<dbReference type="PROSITE" id="PS00221">
    <property type="entry name" value="MIP"/>
    <property type="match status" value="1"/>
</dbReference>
<accession>A0A4Q9HDD1</accession>
<evidence type="ECO:0000313" key="10">
    <source>
        <dbReference type="Proteomes" id="UP000291819"/>
    </source>
</evidence>
<feature type="transmembrane region" description="Helical" evidence="8">
    <location>
        <begin position="172"/>
        <end position="194"/>
    </location>
</feature>
<evidence type="ECO:0000256" key="7">
    <source>
        <dbReference type="RuleBase" id="RU000477"/>
    </source>
</evidence>
<sequence>MNVYLAEFIGTALLILLGNGVVANVVLKGTKGNNSGWIVITTAWALAVFIGVVVAGPYSGAHLNPAVTLGLAIGKGFSWALVPFYIIAQLAGAMTGSFLVWLIYKDHFDATDDQGLKAAPFATAPAIRNMSSNLISEIIGTFVLIFVIFYFTDASMGTKETVTPIGLGSMGAIPVAFLVWVIGLALGGTTGYAINPARDLGPRIIHFLIPMKGKGSSDWTYAWVPIVGPIIGSVLAALSFLLISK</sequence>
<dbReference type="SUPFAM" id="SSF81338">
    <property type="entry name" value="Aquaporin-like"/>
    <property type="match status" value="1"/>
</dbReference>
<feature type="transmembrane region" description="Helical" evidence="8">
    <location>
        <begin position="221"/>
        <end position="243"/>
    </location>
</feature>
<evidence type="ECO:0000313" key="9">
    <source>
        <dbReference type="EMBL" id="TBO42566.1"/>
    </source>
</evidence>
<dbReference type="Gene3D" id="1.20.1080.10">
    <property type="entry name" value="Glycerol uptake facilitator protein"/>
    <property type="match status" value="1"/>
</dbReference>
<keyword evidence="6 8" id="KW-0472">Membrane</keyword>
<dbReference type="Proteomes" id="UP000291819">
    <property type="component" value="Unassembled WGS sequence"/>
</dbReference>
<feature type="transmembrane region" description="Helical" evidence="8">
    <location>
        <begin position="36"/>
        <end position="58"/>
    </location>
</feature>
<evidence type="ECO:0000256" key="5">
    <source>
        <dbReference type="ARBA" id="ARBA00022989"/>
    </source>
</evidence>
<dbReference type="OrthoDB" id="9807293at2"/>
<dbReference type="InterPro" id="IPR022357">
    <property type="entry name" value="MIP_CS"/>
</dbReference>
<evidence type="ECO:0000256" key="4">
    <source>
        <dbReference type="ARBA" id="ARBA00022692"/>
    </source>
</evidence>
<dbReference type="AlphaFoldDB" id="A0A4Q9HDD1"/>
<dbReference type="InterPro" id="IPR023271">
    <property type="entry name" value="Aquaporin-like"/>
</dbReference>
<comment type="caution">
    <text evidence="9">The sequence shown here is derived from an EMBL/GenBank/DDBJ whole genome shotgun (WGS) entry which is preliminary data.</text>
</comment>
<protein>
    <submittedName>
        <fullName evidence="9">Aquaporin family protein</fullName>
    </submittedName>
</protein>
<dbReference type="InterPro" id="IPR050363">
    <property type="entry name" value="MIP/Aquaporin"/>
</dbReference>
<dbReference type="PANTHER" id="PTHR43829:SF9">
    <property type="entry name" value="AQUAPORIN-9"/>
    <property type="match status" value="1"/>
</dbReference>
<feature type="transmembrane region" description="Helical" evidence="8">
    <location>
        <begin position="6"/>
        <end position="27"/>
    </location>
</feature>
<feature type="transmembrane region" description="Helical" evidence="8">
    <location>
        <begin position="78"/>
        <end position="104"/>
    </location>
</feature>
<comment type="subcellular location">
    <subcellularLocation>
        <location evidence="1">Membrane</location>
        <topology evidence="1">Multi-pass membrane protein</topology>
    </subcellularLocation>
</comment>
<evidence type="ECO:0000256" key="3">
    <source>
        <dbReference type="ARBA" id="ARBA00022448"/>
    </source>
</evidence>
<evidence type="ECO:0000256" key="1">
    <source>
        <dbReference type="ARBA" id="ARBA00004141"/>
    </source>
</evidence>
<dbReference type="PANTHER" id="PTHR43829">
    <property type="entry name" value="AQUAPORIN OR AQUAGLYCEROPORIN RELATED"/>
    <property type="match status" value="1"/>
</dbReference>
<evidence type="ECO:0000256" key="6">
    <source>
        <dbReference type="ARBA" id="ARBA00023136"/>
    </source>
</evidence>
<dbReference type="RefSeq" id="WP_131029791.1">
    <property type="nucleotide sequence ID" value="NZ_SIXF01000007.1"/>
</dbReference>
<keyword evidence="5 8" id="KW-1133">Transmembrane helix</keyword>
<evidence type="ECO:0000256" key="2">
    <source>
        <dbReference type="ARBA" id="ARBA00006175"/>
    </source>
</evidence>